<evidence type="ECO:0000313" key="2">
    <source>
        <dbReference type="EMBL" id="RFU81646.1"/>
    </source>
</evidence>
<name>A0A395NZX4_TRIAR</name>
<dbReference type="STRING" id="490622.A0A395NZX4"/>
<comment type="caution">
    <text evidence="2">The sequence shown here is derived from an EMBL/GenBank/DDBJ whole genome shotgun (WGS) entry which is preliminary data.</text>
</comment>
<reference evidence="2 3" key="1">
    <citation type="journal article" date="2018" name="PLoS Pathog.">
        <title>Evolution of structural diversity of trichothecenes, a family of toxins produced by plant pathogenic and entomopathogenic fungi.</title>
        <authorList>
            <person name="Proctor R.H."/>
            <person name="McCormick S.P."/>
            <person name="Kim H.S."/>
            <person name="Cardoza R.E."/>
            <person name="Stanley A.M."/>
            <person name="Lindo L."/>
            <person name="Kelly A."/>
            <person name="Brown D.W."/>
            <person name="Lee T."/>
            <person name="Vaughan M.M."/>
            <person name="Alexander N.J."/>
            <person name="Busman M."/>
            <person name="Gutierrez S."/>
        </authorList>
    </citation>
    <scope>NUCLEOTIDE SEQUENCE [LARGE SCALE GENOMIC DNA]</scope>
    <source>
        <strain evidence="2 3">IBT 40837</strain>
    </source>
</reference>
<dbReference type="Proteomes" id="UP000266272">
    <property type="component" value="Unassembled WGS sequence"/>
</dbReference>
<protein>
    <submittedName>
        <fullName evidence="2">Uncharacterized protein</fullName>
    </submittedName>
</protein>
<organism evidence="2 3">
    <name type="scientific">Trichoderma arundinaceum</name>
    <dbReference type="NCBI Taxonomy" id="490622"/>
    <lineage>
        <taxon>Eukaryota</taxon>
        <taxon>Fungi</taxon>
        <taxon>Dikarya</taxon>
        <taxon>Ascomycota</taxon>
        <taxon>Pezizomycotina</taxon>
        <taxon>Sordariomycetes</taxon>
        <taxon>Hypocreomycetidae</taxon>
        <taxon>Hypocreales</taxon>
        <taxon>Hypocreaceae</taxon>
        <taxon>Trichoderma</taxon>
    </lineage>
</organism>
<accession>A0A395NZX4</accession>
<proteinExistence type="predicted"/>
<keyword evidence="3" id="KW-1185">Reference proteome</keyword>
<dbReference type="EMBL" id="PXOA01000035">
    <property type="protein sequence ID" value="RFU81646.1"/>
    <property type="molecule type" value="Genomic_DNA"/>
</dbReference>
<dbReference type="OrthoDB" id="4898821at2759"/>
<evidence type="ECO:0000313" key="3">
    <source>
        <dbReference type="Proteomes" id="UP000266272"/>
    </source>
</evidence>
<dbReference type="AlphaFoldDB" id="A0A395NZX4"/>
<feature type="region of interest" description="Disordered" evidence="1">
    <location>
        <begin position="470"/>
        <end position="492"/>
    </location>
</feature>
<evidence type="ECO:0000256" key="1">
    <source>
        <dbReference type="SAM" id="MobiDB-lite"/>
    </source>
</evidence>
<sequence length="492" mass="55480">MGLVEFVHPFRFFHKAMETDMNYESFGLNPDDIDEFQVATLMRRVTSRIPRMSPSHRIALLPCMMPGTLAPPLYQLDSLRYPDPIELALTGLGNMNLYGLPDYAKPNKTKDIKPGKDELITDRASRYFMLVLPKVIQPASPNVTRTPVVETNLSPLRRLMRLTDLLSLWRPNAARPLESAPVLPVTNIPPTWRRPLDILAPHVLSEFVDDFRYHYNYMIRSGYLVVPRGVVLTIGPDLKLIAAKMGSVPEEDYLSSPPLFFRGPQTEMSPTPSMMYSITGSVEEEILQVVSDYENYAELVSAWSKVPEGAHWAWHYGLEQAQQLQEGQRSEEDLRRLVTTAKEEEAKDLKILNGRVREMVNMGPLTDEDLDVVLPLAFGRALGLGPPADGTADVWNDHFLTKAVLEVPELGVLISKILKALRDAKYCPDQLPTLEKSLEVMLVELVTKIKQRVPEDWFGAWTDFVIPSGREDQKSQYGGEGEDGDSDLYSAN</sequence>
<gene>
    <name evidence="2" type="ORF">TARUN_534</name>
</gene>